<keyword evidence="3" id="KW-1185">Reference proteome</keyword>
<reference evidence="2 3" key="1">
    <citation type="submission" date="2020-07" db="EMBL/GenBank/DDBJ databases">
        <title>Halomonas sp. QX-2 draft genome sequence.</title>
        <authorList>
            <person name="Qiu X."/>
        </authorList>
    </citation>
    <scope>NUCLEOTIDE SEQUENCE [LARGE SCALE GENOMIC DNA]</scope>
    <source>
        <strain evidence="2 3">QX-2</strain>
    </source>
</reference>
<dbReference type="AlphaFoldDB" id="A0A7Z0N8V2"/>
<dbReference type="RefSeq" id="WP_180092278.1">
    <property type="nucleotide sequence ID" value="NZ_JACCGK010000009.1"/>
</dbReference>
<evidence type="ECO:0000256" key="1">
    <source>
        <dbReference type="SAM" id="Phobius"/>
    </source>
</evidence>
<evidence type="ECO:0000313" key="2">
    <source>
        <dbReference type="EMBL" id="NYT73066.1"/>
    </source>
</evidence>
<keyword evidence="1" id="KW-0472">Membrane</keyword>
<keyword evidence="1" id="KW-1133">Transmembrane helix</keyword>
<evidence type="ECO:0000313" key="3">
    <source>
        <dbReference type="Proteomes" id="UP000520876"/>
    </source>
</evidence>
<sequence>MLSLTATVNSIAANIIATSSIVVAFWFWLPAGSAFILGYLYRRRVLYRLPVTIRATIPDANIGLAMLASLGLTFPLQRSNRHSALSSPLGMAG</sequence>
<name>A0A7Z0N8V2_9GAMM</name>
<gene>
    <name evidence="2" type="ORF">HZU72_11595</name>
</gene>
<dbReference type="Pfam" id="PF05982">
    <property type="entry name" value="Sbt_1"/>
    <property type="match status" value="1"/>
</dbReference>
<comment type="caution">
    <text evidence="2">The sequence shown here is derived from an EMBL/GenBank/DDBJ whole genome shotgun (WGS) entry which is preliminary data.</text>
</comment>
<dbReference type="Proteomes" id="UP000520876">
    <property type="component" value="Unassembled WGS sequence"/>
</dbReference>
<proteinExistence type="predicted"/>
<feature type="transmembrane region" description="Helical" evidence="1">
    <location>
        <begin position="12"/>
        <end position="41"/>
    </location>
</feature>
<protein>
    <submittedName>
        <fullName evidence="2">Sodium-dependent bicarbonate transport family permease</fullName>
    </submittedName>
</protein>
<dbReference type="EMBL" id="JACCGK010000009">
    <property type="protein sequence ID" value="NYT73066.1"/>
    <property type="molecule type" value="Genomic_DNA"/>
</dbReference>
<organism evidence="2 3">
    <name type="scientific">Vreelandella sedimenti</name>
    <dbReference type="NCBI Taxonomy" id="2729618"/>
    <lineage>
        <taxon>Bacteria</taxon>
        <taxon>Pseudomonadati</taxon>
        <taxon>Pseudomonadota</taxon>
        <taxon>Gammaproteobacteria</taxon>
        <taxon>Oceanospirillales</taxon>
        <taxon>Halomonadaceae</taxon>
        <taxon>Vreelandella</taxon>
    </lineage>
</organism>
<keyword evidence="1" id="KW-0812">Transmembrane</keyword>
<dbReference type="InterPro" id="IPR010293">
    <property type="entry name" value="Sbt_1"/>
</dbReference>
<accession>A0A7Z0N8V2</accession>